<feature type="transmembrane region" description="Helical" evidence="5">
    <location>
        <begin position="73"/>
        <end position="93"/>
    </location>
</feature>
<dbReference type="InterPro" id="IPR036259">
    <property type="entry name" value="MFS_trans_sf"/>
</dbReference>
<dbReference type="GO" id="GO:0016020">
    <property type="term" value="C:membrane"/>
    <property type="evidence" value="ECO:0007669"/>
    <property type="project" value="UniProtKB-SubCell"/>
</dbReference>
<evidence type="ECO:0000256" key="4">
    <source>
        <dbReference type="ARBA" id="ARBA00023136"/>
    </source>
</evidence>
<keyword evidence="2 5" id="KW-0812">Transmembrane</keyword>
<evidence type="ECO:0000256" key="3">
    <source>
        <dbReference type="ARBA" id="ARBA00022989"/>
    </source>
</evidence>
<dbReference type="PANTHER" id="PTHR24064">
    <property type="entry name" value="SOLUTE CARRIER FAMILY 22 MEMBER"/>
    <property type="match status" value="1"/>
</dbReference>
<dbReference type="InterPro" id="IPR005828">
    <property type="entry name" value="MFS_sugar_transport-like"/>
</dbReference>
<reference evidence="7 8" key="1">
    <citation type="submission" date="2019-10" db="EMBL/GenBank/DDBJ databases">
        <title>Assembly and Annotation for the nematode Trichostrongylus colubriformis.</title>
        <authorList>
            <person name="Martin J."/>
        </authorList>
    </citation>
    <scope>NUCLEOTIDE SEQUENCE [LARGE SCALE GENOMIC DNA]</scope>
    <source>
        <strain evidence="7">G859</strain>
        <tissue evidence="7">Whole worm</tissue>
    </source>
</reference>
<dbReference type="Proteomes" id="UP001331761">
    <property type="component" value="Unassembled WGS sequence"/>
</dbReference>
<dbReference type="GO" id="GO:0022857">
    <property type="term" value="F:transmembrane transporter activity"/>
    <property type="evidence" value="ECO:0007669"/>
    <property type="project" value="InterPro"/>
</dbReference>
<dbReference type="InterPro" id="IPR020846">
    <property type="entry name" value="MFS_dom"/>
</dbReference>
<dbReference type="Pfam" id="PF00083">
    <property type="entry name" value="Sugar_tr"/>
    <property type="match status" value="1"/>
</dbReference>
<feature type="transmembrane region" description="Helical" evidence="5">
    <location>
        <begin position="99"/>
        <end position="117"/>
    </location>
</feature>
<comment type="caution">
    <text evidence="7">The sequence shown here is derived from an EMBL/GenBank/DDBJ whole genome shotgun (WGS) entry which is preliminary data.</text>
</comment>
<comment type="subcellular location">
    <subcellularLocation>
        <location evidence="1">Membrane</location>
        <topology evidence="1">Multi-pass membrane protein</topology>
    </subcellularLocation>
</comment>
<accession>A0AAN8FM10</accession>
<protein>
    <submittedName>
        <fullName evidence="7">MFS domain-containing protein</fullName>
    </submittedName>
</protein>
<organism evidence="7 8">
    <name type="scientific">Trichostrongylus colubriformis</name>
    <name type="common">Black scour worm</name>
    <dbReference type="NCBI Taxonomy" id="6319"/>
    <lineage>
        <taxon>Eukaryota</taxon>
        <taxon>Metazoa</taxon>
        <taxon>Ecdysozoa</taxon>
        <taxon>Nematoda</taxon>
        <taxon>Chromadorea</taxon>
        <taxon>Rhabditida</taxon>
        <taxon>Rhabditina</taxon>
        <taxon>Rhabditomorpha</taxon>
        <taxon>Strongyloidea</taxon>
        <taxon>Trichostrongylidae</taxon>
        <taxon>Trichostrongylus</taxon>
    </lineage>
</organism>
<dbReference type="EMBL" id="WIXE01006451">
    <property type="protein sequence ID" value="KAK5981277.1"/>
    <property type="molecule type" value="Genomic_DNA"/>
</dbReference>
<evidence type="ECO:0000256" key="1">
    <source>
        <dbReference type="ARBA" id="ARBA00004141"/>
    </source>
</evidence>
<sequence length="187" mass="21559">MCALSDEYGRRPITLICLFTAFICHVLASIAPNYYIFISLRFFIGASSDTFYSVRTTLTCELLPSRSRAWITVIQNIAWVSGMFWVGILSLFIHEWRLMYFACAAPGILAILYYFYLPESPHWLIQNEDYKGIEKYIERANKWNNTVVDIDACRRDGPKPEEKHETCGAIIRSAAMLHLLIINGFIE</sequence>
<dbReference type="PROSITE" id="PS50850">
    <property type="entry name" value="MFS"/>
    <property type="match status" value="1"/>
</dbReference>
<evidence type="ECO:0000256" key="5">
    <source>
        <dbReference type="SAM" id="Phobius"/>
    </source>
</evidence>
<dbReference type="SUPFAM" id="SSF103473">
    <property type="entry name" value="MFS general substrate transporter"/>
    <property type="match status" value="1"/>
</dbReference>
<evidence type="ECO:0000313" key="8">
    <source>
        <dbReference type="Proteomes" id="UP001331761"/>
    </source>
</evidence>
<evidence type="ECO:0000313" key="7">
    <source>
        <dbReference type="EMBL" id="KAK5981277.1"/>
    </source>
</evidence>
<evidence type="ECO:0000259" key="6">
    <source>
        <dbReference type="PROSITE" id="PS50850"/>
    </source>
</evidence>
<keyword evidence="3 5" id="KW-1133">Transmembrane helix</keyword>
<feature type="transmembrane region" description="Helical" evidence="5">
    <location>
        <begin position="12"/>
        <end position="28"/>
    </location>
</feature>
<dbReference type="Gene3D" id="1.20.1250.20">
    <property type="entry name" value="MFS general substrate transporter like domains"/>
    <property type="match status" value="1"/>
</dbReference>
<feature type="domain" description="Major facilitator superfamily (MFS) profile" evidence="6">
    <location>
        <begin position="1"/>
        <end position="187"/>
    </location>
</feature>
<gene>
    <name evidence="7" type="ORF">GCK32_016571</name>
</gene>
<proteinExistence type="predicted"/>
<keyword evidence="4 5" id="KW-0472">Membrane</keyword>
<name>A0AAN8FM10_TRICO</name>
<evidence type="ECO:0000256" key="2">
    <source>
        <dbReference type="ARBA" id="ARBA00022692"/>
    </source>
</evidence>
<keyword evidence="8" id="KW-1185">Reference proteome</keyword>
<dbReference type="AlphaFoldDB" id="A0AAN8FM10"/>